<reference evidence="1" key="1">
    <citation type="submission" date="2020-05" db="EMBL/GenBank/DDBJ databases">
        <title>Complete genome sequence of Pseudomonas sp. Sm006.</title>
        <authorList>
            <person name="Takeuchi K."/>
            <person name="Someya N."/>
        </authorList>
    </citation>
    <scope>NUCLEOTIDE SEQUENCE</scope>
    <source>
        <strain evidence="1">Sm006</strain>
    </source>
</reference>
<protein>
    <submittedName>
        <fullName evidence="1">Uncharacterized protein</fullName>
    </submittedName>
</protein>
<accession>A0ABN6BPG6</accession>
<name>A0ABN6BPG6_9PSED</name>
<proteinExistence type="predicted"/>
<evidence type="ECO:0000313" key="1">
    <source>
        <dbReference type="EMBL" id="BCD85805.1"/>
    </source>
</evidence>
<gene>
    <name evidence="1" type="ORF">PSm6_22120</name>
</gene>
<keyword evidence="2" id="KW-1185">Reference proteome</keyword>
<evidence type="ECO:0000313" key="2">
    <source>
        <dbReference type="Proteomes" id="UP001064896"/>
    </source>
</evidence>
<organism evidence="1 2">
    <name type="scientific">Pseudomonas solani</name>
    <dbReference type="NCBI Taxonomy" id="2731552"/>
    <lineage>
        <taxon>Bacteria</taxon>
        <taxon>Pseudomonadati</taxon>
        <taxon>Pseudomonadota</taxon>
        <taxon>Gammaproteobacteria</taxon>
        <taxon>Pseudomonadales</taxon>
        <taxon>Pseudomonadaceae</taxon>
        <taxon>Pseudomonas</taxon>
    </lineage>
</organism>
<dbReference type="Proteomes" id="UP001064896">
    <property type="component" value="Chromosome"/>
</dbReference>
<sequence>MVGLAGKPAQIVVNGLGEVSFINAREQTLPMQKLQRMTTEAKAQLEASKPWPEVNASVRNSSLGHLARTF</sequence>
<dbReference type="EMBL" id="AP023081">
    <property type="protein sequence ID" value="BCD85805.1"/>
    <property type="molecule type" value="Genomic_DNA"/>
</dbReference>